<dbReference type="HOGENOM" id="CLU_011615_5_0_0"/>
<evidence type="ECO:0000256" key="2">
    <source>
        <dbReference type="SAM" id="Phobius"/>
    </source>
</evidence>
<dbReference type="SUPFAM" id="SSF48452">
    <property type="entry name" value="TPR-like"/>
    <property type="match status" value="2"/>
</dbReference>
<dbReference type="AlphaFoldDB" id="B1ZPA9"/>
<feature type="repeat" description="TPR" evidence="1">
    <location>
        <begin position="566"/>
        <end position="599"/>
    </location>
</feature>
<dbReference type="PANTHER" id="PTHR44395:SF1">
    <property type="entry name" value="PROTEIN O-MANNOSYL-TRANSFERASE TMTC3"/>
    <property type="match status" value="1"/>
</dbReference>
<dbReference type="KEGG" id="ote:Oter_4326"/>
<feature type="transmembrane region" description="Helical" evidence="2">
    <location>
        <begin position="420"/>
        <end position="437"/>
    </location>
</feature>
<dbReference type="PROSITE" id="PS50005">
    <property type="entry name" value="TPR"/>
    <property type="match status" value="1"/>
</dbReference>
<evidence type="ECO:0000313" key="3">
    <source>
        <dbReference type="EMBL" id="ACB77598.1"/>
    </source>
</evidence>
<feature type="transmembrane region" description="Helical" evidence="2">
    <location>
        <begin position="258"/>
        <end position="278"/>
    </location>
</feature>
<keyword evidence="2" id="KW-0472">Membrane</keyword>
<proteinExistence type="predicted"/>
<dbReference type="STRING" id="452637.Oter_4326"/>
<sequence>MKPSAVLPDFSSCRGLRWAAGGLLLLTLTLLAYAPALRGGLLWDDDGHLTRPELRSVSGLMRIWTDVGATQQYYPLLHSGFWLEHRLWGESVTGYHLMNVVLHTLAALLVVAIVRRLFGARENATAWLAGALFALHPVGVESVAWISEQKNTLSAVFYLAAALVFLKWYSGNGTPAAASRSSDVAGGGDPGAGLSEAGYMPMSTGEQGRHRLLSFGYFLASFLFLCALLTKTVTATLPAALMVVLWWRRGRLGWRRDVLPLVPWLAAGVTAGLFTAWVERTHIGARGDAFALDFFERGLVAGRAILFYLGKLLWPTELVFIYPRWTIDAGNAWQWVFPLAVLALLIGLIALARRYRGPLAAFLFFAGTLFPALGFFDVYPFLYSYVADHFAYLASLGVIVPAAFGFVLAGRRLPRRARAIAPIAATVLLLTLAAATWRQSGHYRDAETLWRATLARNPGSSMAHNNLGEILASRPERNAEAIEHFCAAAQADPQNAPALNNLGLALAKDPTRMAEAIASYEQAIRVQPELINPRNNLGVLLTSMPGRLDDGITHLREAARMDPSSAGVRDNLGVALLRAGRSAEAAEEFAAAVSLQPDAAALRNRLGVALANVPGREAEALAEFRTAVELDPNSAEARMNLARALASQPEHGAEAIEQLEAALRIAPTLGEAHGLLGRILLTIPERLREATEHLQQAVAVQPESAELRQAFGVALLRDPARTPDAIRELEAAVRLAPDMMEAHYALGVALSGAPARQADARRHFRRTLELQPDFGPARQALAELEATRND</sequence>
<dbReference type="eggNOG" id="COG0457">
    <property type="taxonomic scope" value="Bacteria"/>
</dbReference>
<evidence type="ECO:0000313" key="4">
    <source>
        <dbReference type="Proteomes" id="UP000007013"/>
    </source>
</evidence>
<reference evidence="3 4" key="1">
    <citation type="journal article" date="2011" name="J. Bacteriol.">
        <title>Genome sequence of the verrucomicrobium Opitutus terrae PB90-1, an abundant inhabitant of rice paddy soil ecosystems.</title>
        <authorList>
            <person name="van Passel M.W."/>
            <person name="Kant R."/>
            <person name="Palva A."/>
            <person name="Copeland A."/>
            <person name="Lucas S."/>
            <person name="Lapidus A."/>
            <person name="Glavina del Rio T."/>
            <person name="Pitluck S."/>
            <person name="Goltsman E."/>
            <person name="Clum A."/>
            <person name="Sun H."/>
            <person name="Schmutz J."/>
            <person name="Larimer F.W."/>
            <person name="Land M.L."/>
            <person name="Hauser L."/>
            <person name="Kyrpides N."/>
            <person name="Mikhailova N."/>
            <person name="Richardson P.P."/>
            <person name="Janssen P.H."/>
            <person name="de Vos W.M."/>
            <person name="Smidt H."/>
        </authorList>
    </citation>
    <scope>NUCLEOTIDE SEQUENCE [LARGE SCALE GENOMIC DNA]</scope>
    <source>
        <strain evidence="4">DSM 11246 / JCM 15787 / PB90-1</strain>
    </source>
</reference>
<dbReference type="Gene3D" id="1.25.40.10">
    <property type="entry name" value="Tetratricopeptide repeat domain"/>
    <property type="match status" value="4"/>
</dbReference>
<protein>
    <submittedName>
        <fullName evidence="3">Tetratricopeptide TPR_2 repeat protein</fullName>
    </submittedName>
</protein>
<keyword evidence="2" id="KW-0812">Transmembrane</keyword>
<dbReference type="RefSeq" id="WP_012377124.1">
    <property type="nucleotide sequence ID" value="NC_010571.1"/>
</dbReference>
<feature type="transmembrane region" description="Helical" evidence="2">
    <location>
        <begin position="290"/>
        <end position="310"/>
    </location>
</feature>
<feature type="transmembrane region" description="Helical" evidence="2">
    <location>
        <begin position="217"/>
        <end position="246"/>
    </location>
</feature>
<dbReference type="SMART" id="SM00028">
    <property type="entry name" value="TPR"/>
    <property type="match status" value="9"/>
</dbReference>
<feature type="transmembrane region" description="Helical" evidence="2">
    <location>
        <begin position="389"/>
        <end position="408"/>
    </location>
</feature>
<accession>B1ZPA9</accession>
<keyword evidence="2" id="KW-1133">Transmembrane helix</keyword>
<keyword evidence="1" id="KW-0802">TPR repeat</keyword>
<organism evidence="3 4">
    <name type="scientific">Opitutus terrae (strain DSM 11246 / JCM 15787 / PB90-1)</name>
    <dbReference type="NCBI Taxonomy" id="452637"/>
    <lineage>
        <taxon>Bacteria</taxon>
        <taxon>Pseudomonadati</taxon>
        <taxon>Verrucomicrobiota</taxon>
        <taxon>Opitutia</taxon>
        <taxon>Opitutales</taxon>
        <taxon>Opitutaceae</taxon>
        <taxon>Opitutus</taxon>
    </lineage>
</organism>
<feature type="transmembrane region" description="Helical" evidence="2">
    <location>
        <begin position="152"/>
        <end position="170"/>
    </location>
</feature>
<dbReference type="EMBL" id="CP001032">
    <property type="protein sequence ID" value="ACB77598.1"/>
    <property type="molecule type" value="Genomic_DNA"/>
</dbReference>
<dbReference type="Proteomes" id="UP000007013">
    <property type="component" value="Chromosome"/>
</dbReference>
<keyword evidence="4" id="KW-1185">Reference proteome</keyword>
<name>B1ZPA9_OPITP</name>
<gene>
    <name evidence="3" type="ordered locus">Oter_4326</name>
</gene>
<feature type="transmembrane region" description="Helical" evidence="2">
    <location>
        <begin position="126"/>
        <end position="146"/>
    </location>
</feature>
<dbReference type="InterPro" id="IPR011990">
    <property type="entry name" value="TPR-like_helical_dom_sf"/>
</dbReference>
<evidence type="ECO:0000256" key="1">
    <source>
        <dbReference type="PROSITE-ProRule" id="PRU00339"/>
    </source>
</evidence>
<feature type="transmembrane region" description="Helical" evidence="2">
    <location>
        <begin position="95"/>
        <end position="114"/>
    </location>
</feature>
<dbReference type="InterPro" id="IPR019734">
    <property type="entry name" value="TPR_rpt"/>
</dbReference>
<feature type="transmembrane region" description="Helical" evidence="2">
    <location>
        <begin position="332"/>
        <end position="352"/>
    </location>
</feature>
<dbReference type="PANTHER" id="PTHR44395">
    <property type="match status" value="1"/>
</dbReference>
<feature type="transmembrane region" description="Helical" evidence="2">
    <location>
        <begin position="359"/>
        <end position="383"/>
    </location>
</feature>
<dbReference type="Pfam" id="PF13432">
    <property type="entry name" value="TPR_16"/>
    <property type="match status" value="4"/>
</dbReference>
<dbReference type="OrthoDB" id="107874at2"/>